<dbReference type="RefSeq" id="WP_348789057.1">
    <property type="nucleotide sequence ID" value="NZ_CP157390.1"/>
</dbReference>
<dbReference type="AlphaFoldDB" id="A0AAU7GEP6"/>
<evidence type="ECO:0000256" key="1">
    <source>
        <dbReference type="SAM" id="SignalP"/>
    </source>
</evidence>
<dbReference type="PROSITE" id="PS51257">
    <property type="entry name" value="PROKAR_LIPOPROTEIN"/>
    <property type="match status" value="1"/>
</dbReference>
<feature type="signal peptide" evidence="1">
    <location>
        <begin position="1"/>
        <end position="27"/>
    </location>
</feature>
<accession>A0AAU7GEP6</accession>
<keyword evidence="1" id="KW-0732">Signal</keyword>
<evidence type="ECO:0000313" key="2">
    <source>
        <dbReference type="EMBL" id="XBM49137.1"/>
    </source>
</evidence>
<gene>
    <name evidence="2" type="ORF">AAME72_04580</name>
</gene>
<reference evidence="2" key="1">
    <citation type="submission" date="2024-05" db="EMBL/GenBank/DDBJ databases">
        <title>The Natural Products Discovery Center: Release of the First 8490 Sequenced Strains for Exploring Actinobacteria Biosynthetic Diversity.</title>
        <authorList>
            <person name="Kalkreuter E."/>
            <person name="Kautsar S.A."/>
            <person name="Yang D."/>
            <person name="Bader C.D."/>
            <person name="Teijaro C.N."/>
            <person name="Fluegel L."/>
            <person name="Davis C.M."/>
            <person name="Simpson J.R."/>
            <person name="Lauterbach L."/>
            <person name="Steele A.D."/>
            <person name="Gui C."/>
            <person name="Meng S."/>
            <person name="Li G."/>
            <person name="Viehrig K."/>
            <person name="Ye F."/>
            <person name="Su P."/>
            <person name="Kiefer A.F."/>
            <person name="Nichols A."/>
            <person name="Cepeda A.J."/>
            <person name="Yan W."/>
            <person name="Fan B."/>
            <person name="Jiang Y."/>
            <person name="Adhikari A."/>
            <person name="Zheng C.-J."/>
            <person name="Schuster L."/>
            <person name="Cowan T.M."/>
            <person name="Smanski M.J."/>
            <person name="Chevrette M.G."/>
            <person name="de Carvalho L.P.S."/>
            <person name="Shen B."/>
        </authorList>
    </citation>
    <scope>NUCLEOTIDE SEQUENCE</scope>
    <source>
        <strain evidence="2">NPDC080035</strain>
    </source>
</reference>
<sequence length="151" mass="15811">MIDRQRRRRFAGVACVGVVAVVLMGCAAPSPTSQEIRPVEDFAGVPDGTYAPPGTEPGTDYAVWTTDGKHIGIVLFGSSSCPERATKMTVPEGFLESTVALAPPDRSKTCTTDSAPHTTLFDAPEFFRANGSDVMIGLLSGKVVLSHGGGN</sequence>
<protein>
    <recommendedName>
        <fullName evidence="3">Lipoprotein</fullName>
    </recommendedName>
</protein>
<organism evidence="2">
    <name type="scientific">Leifsonia sp. NPDC080035</name>
    <dbReference type="NCBI Taxonomy" id="3143936"/>
    <lineage>
        <taxon>Bacteria</taxon>
        <taxon>Bacillati</taxon>
        <taxon>Actinomycetota</taxon>
        <taxon>Actinomycetes</taxon>
        <taxon>Micrococcales</taxon>
        <taxon>Microbacteriaceae</taxon>
        <taxon>Leifsonia</taxon>
    </lineage>
</organism>
<name>A0AAU7GEP6_9MICO</name>
<proteinExistence type="predicted"/>
<evidence type="ECO:0008006" key="3">
    <source>
        <dbReference type="Google" id="ProtNLM"/>
    </source>
</evidence>
<dbReference type="EMBL" id="CP157390">
    <property type="protein sequence ID" value="XBM49137.1"/>
    <property type="molecule type" value="Genomic_DNA"/>
</dbReference>
<feature type="chain" id="PRO_5043649806" description="Lipoprotein" evidence="1">
    <location>
        <begin position="28"/>
        <end position="151"/>
    </location>
</feature>